<dbReference type="FunFam" id="3.40.630.30:FF:000047">
    <property type="entry name" value="Acetyltransferase, GNAT family"/>
    <property type="match status" value="1"/>
</dbReference>
<feature type="transmembrane region" description="Helical" evidence="3">
    <location>
        <begin position="81"/>
        <end position="103"/>
    </location>
</feature>
<sequence length="653" mass="71364">MCSEKGTTPVDPEITDLAPITENEESPEPSTATVKSKVHACLQVLGAFFIFFNVWGLNLSFGTFQSFYALNYISSSTSSDIAWIGTVQSWLLIVGGLLSGPLFDLGYNQSLIFVGSILGVIGMMMLSLADQYYAIFLSQGVCVGLGFGLLYVPAMALVSRSFTTRRAVALGVSSSGAPVGGIIYTVMFNQLIPKLGFPWTVRLIAFVMLALFIAAAFMILWPQRHAVKVKPTQRRSLIDLRAVKDLPFWSFSIGNFFLYLGYITPFYYIPTYAETRLGTSSSMASNILMISQAASVTGRVGLTLFAHYFGSMLAWIVCGVLSGVLCICWISADSVVRFILFAAFYGGISGALIPLPPSVFIHVCPDPKSLGTWLGMAQSLSSFASLLGPPIAGALASIGSHGSADLNYLGIQLFSGTVMCFGPLVRFAPALLPTSQAIPGRTILLEKLSPKHADELFAVTGGLEPPREALWDYMFDGPYSDAETFKTSIASKSTSTDPFFYAIIDKRNSLPTFGKAVGYLSLMRMTPDHLGIEIGNVMYSAALQRTTAATEAIYLLAQHSFHDLGYRRLEWKCHSLNEPSRRAALRLGFSFEGVFRQHMIVKGRNRDTAWFSILRDEWDSSLKAAMEKWLDPGNFGEDGAQIRTLQDLRAELS</sequence>
<name>A0A1V6SCY1_9EURO</name>
<dbReference type="SUPFAM" id="SSF55729">
    <property type="entry name" value="Acyl-CoA N-acyltransferases (Nat)"/>
    <property type="match status" value="1"/>
</dbReference>
<comment type="subcellular location">
    <subcellularLocation>
        <location evidence="1">Membrane</location>
        <topology evidence="1">Multi-pass membrane protein</topology>
    </subcellularLocation>
</comment>
<feature type="region of interest" description="Disordered" evidence="2">
    <location>
        <begin position="1"/>
        <end position="30"/>
    </location>
</feature>
<dbReference type="InterPro" id="IPR020846">
    <property type="entry name" value="MFS_dom"/>
</dbReference>
<feature type="transmembrane region" description="Helical" evidence="3">
    <location>
        <begin position="110"/>
        <end position="129"/>
    </location>
</feature>
<feature type="domain" description="Major facilitator superfamily (MFS) profile" evidence="4">
    <location>
        <begin position="39"/>
        <end position="428"/>
    </location>
</feature>
<evidence type="ECO:0008006" key="8">
    <source>
        <dbReference type="Google" id="ProtNLM"/>
    </source>
</evidence>
<feature type="transmembrane region" description="Helical" evidence="3">
    <location>
        <begin position="135"/>
        <end position="158"/>
    </location>
</feature>
<evidence type="ECO:0000313" key="7">
    <source>
        <dbReference type="Proteomes" id="UP000191518"/>
    </source>
</evidence>
<dbReference type="GO" id="GO:1990189">
    <property type="term" value="F:protein N-terminal-serine acetyltransferase activity"/>
    <property type="evidence" value="ECO:0007669"/>
    <property type="project" value="TreeGrafter"/>
</dbReference>
<feature type="transmembrane region" description="Helical" evidence="3">
    <location>
        <begin position="167"/>
        <end position="187"/>
    </location>
</feature>
<keyword evidence="7" id="KW-1185">Reference proteome</keyword>
<feature type="transmembrane region" description="Helical" evidence="3">
    <location>
        <begin position="373"/>
        <end position="396"/>
    </location>
</feature>
<dbReference type="InterPro" id="IPR051908">
    <property type="entry name" value="Ribosomal_N-acetyltransferase"/>
</dbReference>
<dbReference type="PANTHER" id="PTHR43441">
    <property type="entry name" value="RIBOSOMAL-PROTEIN-SERINE ACETYLTRANSFERASE"/>
    <property type="match status" value="1"/>
</dbReference>
<feature type="domain" description="N-acetyltransferase" evidence="5">
    <location>
        <begin position="443"/>
        <end position="607"/>
    </location>
</feature>
<reference evidence="7" key="1">
    <citation type="journal article" date="2017" name="Nat. Microbiol.">
        <title>Global analysis of biosynthetic gene clusters reveals vast potential of secondary metabolite production in Penicillium species.</title>
        <authorList>
            <person name="Nielsen J.C."/>
            <person name="Grijseels S."/>
            <person name="Prigent S."/>
            <person name="Ji B."/>
            <person name="Dainat J."/>
            <person name="Nielsen K.F."/>
            <person name="Frisvad J.C."/>
            <person name="Workman M."/>
            <person name="Nielsen J."/>
        </authorList>
    </citation>
    <scope>NUCLEOTIDE SEQUENCE [LARGE SCALE GENOMIC DNA]</scope>
    <source>
        <strain evidence="7">IBT 29486</strain>
    </source>
</reference>
<dbReference type="SUPFAM" id="SSF103473">
    <property type="entry name" value="MFS general substrate transporter"/>
    <property type="match status" value="1"/>
</dbReference>
<dbReference type="AlphaFoldDB" id="A0A1V6SCY1"/>
<dbReference type="Proteomes" id="UP000191518">
    <property type="component" value="Unassembled WGS sequence"/>
</dbReference>
<protein>
    <recommendedName>
        <fullName evidence="8">Major facilitator superfamily (MFS) profile domain-containing protein</fullName>
    </recommendedName>
</protein>
<dbReference type="PROSITE" id="PS51186">
    <property type="entry name" value="GNAT"/>
    <property type="match status" value="1"/>
</dbReference>
<feature type="transmembrane region" description="Helical" evidence="3">
    <location>
        <begin position="40"/>
        <end position="61"/>
    </location>
</feature>
<dbReference type="Gene3D" id="3.40.630.30">
    <property type="match status" value="1"/>
</dbReference>
<dbReference type="Gene3D" id="1.20.1250.20">
    <property type="entry name" value="MFS general substrate transporter like domains"/>
    <property type="match status" value="1"/>
</dbReference>
<evidence type="ECO:0000256" key="2">
    <source>
        <dbReference type="SAM" id="MobiDB-lite"/>
    </source>
</evidence>
<feature type="transmembrane region" description="Helical" evidence="3">
    <location>
        <begin position="199"/>
        <end position="221"/>
    </location>
</feature>
<feature type="transmembrane region" description="Helical" evidence="3">
    <location>
        <begin position="338"/>
        <end position="361"/>
    </location>
</feature>
<gene>
    <name evidence="6" type="ORF">PENVUL_c002G02949</name>
</gene>
<comment type="caution">
    <text evidence="6">The sequence shown here is derived from an EMBL/GenBank/DDBJ whole genome shotgun (WGS) entry which is preliminary data.</text>
</comment>
<organism evidence="6 7">
    <name type="scientific">Penicillium vulpinum</name>
    <dbReference type="NCBI Taxonomy" id="29845"/>
    <lineage>
        <taxon>Eukaryota</taxon>
        <taxon>Fungi</taxon>
        <taxon>Dikarya</taxon>
        <taxon>Ascomycota</taxon>
        <taxon>Pezizomycotina</taxon>
        <taxon>Eurotiomycetes</taxon>
        <taxon>Eurotiomycetidae</taxon>
        <taxon>Eurotiales</taxon>
        <taxon>Aspergillaceae</taxon>
        <taxon>Penicillium</taxon>
    </lineage>
</organism>
<accession>A0A1V6SCY1</accession>
<dbReference type="EMBL" id="MDYP01000002">
    <property type="protein sequence ID" value="OQE11443.1"/>
    <property type="molecule type" value="Genomic_DNA"/>
</dbReference>
<feature type="transmembrane region" description="Helical" evidence="3">
    <location>
        <begin position="408"/>
        <end position="428"/>
    </location>
</feature>
<dbReference type="GO" id="GO:0016020">
    <property type="term" value="C:membrane"/>
    <property type="evidence" value="ECO:0007669"/>
    <property type="project" value="UniProtKB-SubCell"/>
</dbReference>
<dbReference type="PANTHER" id="PTHR43441:SF2">
    <property type="entry name" value="FAMILY ACETYLTRANSFERASE, PUTATIVE (AFU_ORTHOLOGUE AFUA_7G00850)-RELATED"/>
    <property type="match status" value="1"/>
</dbReference>
<dbReference type="PROSITE" id="PS50850">
    <property type="entry name" value="MFS"/>
    <property type="match status" value="1"/>
</dbReference>
<feature type="transmembrane region" description="Helical" evidence="3">
    <location>
        <begin position="312"/>
        <end position="332"/>
    </location>
</feature>
<evidence type="ECO:0000259" key="4">
    <source>
        <dbReference type="PROSITE" id="PS50850"/>
    </source>
</evidence>
<keyword evidence="3" id="KW-0812">Transmembrane</keyword>
<proteinExistence type="predicted"/>
<dbReference type="GO" id="GO:0008999">
    <property type="term" value="F:protein-N-terminal-alanine acetyltransferase activity"/>
    <property type="evidence" value="ECO:0007669"/>
    <property type="project" value="TreeGrafter"/>
</dbReference>
<keyword evidence="3" id="KW-1133">Transmembrane helix</keyword>
<evidence type="ECO:0000256" key="1">
    <source>
        <dbReference type="ARBA" id="ARBA00004141"/>
    </source>
</evidence>
<dbReference type="InterPro" id="IPR011701">
    <property type="entry name" value="MFS"/>
</dbReference>
<evidence type="ECO:0000256" key="3">
    <source>
        <dbReference type="SAM" id="Phobius"/>
    </source>
</evidence>
<feature type="transmembrane region" description="Helical" evidence="3">
    <location>
        <begin position="242"/>
        <end position="263"/>
    </location>
</feature>
<dbReference type="InterPro" id="IPR016181">
    <property type="entry name" value="Acyl_CoA_acyltransferase"/>
</dbReference>
<dbReference type="GO" id="GO:0022857">
    <property type="term" value="F:transmembrane transporter activity"/>
    <property type="evidence" value="ECO:0007669"/>
    <property type="project" value="InterPro"/>
</dbReference>
<dbReference type="Pfam" id="PF07690">
    <property type="entry name" value="MFS_1"/>
    <property type="match status" value="1"/>
</dbReference>
<keyword evidence="3" id="KW-0472">Membrane</keyword>
<dbReference type="Pfam" id="PF13302">
    <property type="entry name" value="Acetyltransf_3"/>
    <property type="match status" value="1"/>
</dbReference>
<dbReference type="InterPro" id="IPR000182">
    <property type="entry name" value="GNAT_dom"/>
</dbReference>
<evidence type="ECO:0000259" key="5">
    <source>
        <dbReference type="PROSITE" id="PS51186"/>
    </source>
</evidence>
<dbReference type="InterPro" id="IPR036259">
    <property type="entry name" value="MFS_trans_sf"/>
</dbReference>
<evidence type="ECO:0000313" key="6">
    <source>
        <dbReference type="EMBL" id="OQE11443.1"/>
    </source>
</evidence>